<feature type="transmembrane region" description="Helical" evidence="1">
    <location>
        <begin position="12"/>
        <end position="34"/>
    </location>
</feature>
<accession>A0ABS1L0N2</accession>
<evidence type="ECO:0000313" key="3">
    <source>
        <dbReference type="Proteomes" id="UP000613030"/>
    </source>
</evidence>
<proteinExistence type="predicted"/>
<sequence>MTKSLLLRKAHRYLGLFIGIQFLGWTISGLYFSWNNIDNVHGDHLRKPARYLAGGVEVVPPSAAIRNLAATQAVDSLHSVQLISLLGKPVYQLQYFSGHVGEGMHLHVHHALADATTGALLPALNEAQAVAVARENLVAGAKVASVQYLASTDPKHEYREKPLPAWAVSFSEPACTAYVSAELGTLQAVRHDQWRAFDFLWMFHTMDYATKDNFNNVLLKIFSLAGLVTVVSGFALFIVSSRTLKRITRWG</sequence>
<protein>
    <recommendedName>
        <fullName evidence="4">PepSY domain-containing protein</fullName>
    </recommendedName>
</protein>
<keyword evidence="1" id="KW-1133">Transmembrane helix</keyword>
<dbReference type="EMBL" id="JAERRB010000015">
    <property type="protein sequence ID" value="MBL0745255.1"/>
    <property type="molecule type" value="Genomic_DNA"/>
</dbReference>
<keyword evidence="1" id="KW-0812">Transmembrane</keyword>
<comment type="caution">
    <text evidence="2">The sequence shown here is derived from an EMBL/GenBank/DDBJ whole genome shotgun (WGS) entry which is preliminary data.</text>
</comment>
<name>A0ABS1L0N2_9BACT</name>
<evidence type="ECO:0008006" key="4">
    <source>
        <dbReference type="Google" id="ProtNLM"/>
    </source>
</evidence>
<reference evidence="2 3" key="1">
    <citation type="submission" date="2021-01" db="EMBL/GenBank/DDBJ databases">
        <title>Chryseolinea sp. Jin1 Genome sequencing and assembly.</title>
        <authorList>
            <person name="Kim I."/>
        </authorList>
    </citation>
    <scope>NUCLEOTIDE SEQUENCE [LARGE SCALE GENOMIC DNA]</scope>
    <source>
        <strain evidence="2 3">Jin1</strain>
    </source>
</reference>
<evidence type="ECO:0000256" key="1">
    <source>
        <dbReference type="SAM" id="Phobius"/>
    </source>
</evidence>
<keyword evidence="1" id="KW-0472">Membrane</keyword>
<keyword evidence="3" id="KW-1185">Reference proteome</keyword>
<dbReference type="Proteomes" id="UP000613030">
    <property type="component" value="Unassembled WGS sequence"/>
</dbReference>
<organism evidence="2 3">
    <name type="scientific">Chryseolinea lacunae</name>
    <dbReference type="NCBI Taxonomy" id="2801331"/>
    <lineage>
        <taxon>Bacteria</taxon>
        <taxon>Pseudomonadati</taxon>
        <taxon>Bacteroidota</taxon>
        <taxon>Cytophagia</taxon>
        <taxon>Cytophagales</taxon>
        <taxon>Fulvivirgaceae</taxon>
        <taxon>Chryseolinea</taxon>
    </lineage>
</organism>
<dbReference type="RefSeq" id="WP_202015598.1">
    <property type="nucleotide sequence ID" value="NZ_JAERRB010000015.1"/>
</dbReference>
<feature type="transmembrane region" description="Helical" evidence="1">
    <location>
        <begin position="217"/>
        <end position="239"/>
    </location>
</feature>
<gene>
    <name evidence="2" type="ORF">JI741_28755</name>
</gene>
<evidence type="ECO:0000313" key="2">
    <source>
        <dbReference type="EMBL" id="MBL0745255.1"/>
    </source>
</evidence>